<dbReference type="PANTHER" id="PTHR43543:SF1">
    <property type="entry name" value="MALONIC SEMIALDEHYDE REDUCTASE RUTE-RELATED"/>
    <property type="match status" value="1"/>
</dbReference>
<dbReference type="EMBL" id="BMYD01000002">
    <property type="protein sequence ID" value="GHA80981.1"/>
    <property type="molecule type" value="Genomic_DNA"/>
</dbReference>
<dbReference type="InterPro" id="IPR029479">
    <property type="entry name" value="Nitroreductase"/>
</dbReference>
<dbReference type="AlphaFoldDB" id="A0A918SZI2"/>
<dbReference type="InterPro" id="IPR023936">
    <property type="entry name" value="RutE-like"/>
</dbReference>
<protein>
    <recommendedName>
        <fullName evidence="6">Putative NADH dehydrogenase/NAD(P)H nitroreductase GCM10007067_18800</fullName>
        <ecNumber evidence="6">1.-.-.-</ecNumber>
    </recommendedName>
</protein>
<evidence type="ECO:0000313" key="8">
    <source>
        <dbReference type="EMBL" id="GHA80981.1"/>
    </source>
</evidence>
<dbReference type="EC" id="1.-.-.-" evidence="6"/>
<proteinExistence type="inferred from homology"/>
<evidence type="ECO:0000256" key="1">
    <source>
        <dbReference type="ARBA" id="ARBA00022630"/>
    </source>
</evidence>
<dbReference type="Gene3D" id="3.40.109.10">
    <property type="entry name" value="NADH Oxidase"/>
    <property type="match status" value="1"/>
</dbReference>
<keyword evidence="1 6" id="KW-0285">Flavoprotein</keyword>
<sequence length="202" mass="22223">MFKEPLMSHRLPDESLDRLFRTARTHNALGGEVSDDTLRALYDLLKWAPTSANASPGRFVFVKSAEAKKRLEPALDEGNRDKTMAAPVTVIVGHDLDFAEKLPYLFPHADAKSWFAGASDEALATFGLRNGSLQGAYLMFAARALGLDCGPMSGFNNAKVDAEFFAGTRIRSNFLINLGYGKPEELFPRSPRLPFDEAAQIL</sequence>
<keyword evidence="4 6" id="KW-0560">Oxidoreductase</keyword>
<comment type="caution">
    <text evidence="8">The sequence shown here is derived from an EMBL/GenBank/DDBJ whole genome shotgun (WGS) entry which is preliminary data.</text>
</comment>
<keyword evidence="5 6" id="KW-0520">NAD</keyword>
<evidence type="ECO:0000256" key="4">
    <source>
        <dbReference type="ARBA" id="ARBA00023002"/>
    </source>
</evidence>
<keyword evidence="3 6" id="KW-0521">NADP</keyword>
<dbReference type="Pfam" id="PF00881">
    <property type="entry name" value="Nitroreductase"/>
    <property type="match status" value="1"/>
</dbReference>
<dbReference type="CDD" id="cd02148">
    <property type="entry name" value="RutE-like"/>
    <property type="match status" value="1"/>
</dbReference>
<dbReference type="InterPro" id="IPR050461">
    <property type="entry name" value="Nitroreductase_HadB/RutE"/>
</dbReference>
<comment type="similarity">
    <text evidence="6">Belongs to the nitroreductase family. HadB/RutE subfamily.</text>
</comment>
<evidence type="ECO:0000256" key="6">
    <source>
        <dbReference type="HAMAP-Rule" id="MF_01204"/>
    </source>
</evidence>
<evidence type="ECO:0000313" key="9">
    <source>
        <dbReference type="Proteomes" id="UP000646426"/>
    </source>
</evidence>
<accession>A0A918SZI2</accession>
<evidence type="ECO:0000256" key="3">
    <source>
        <dbReference type="ARBA" id="ARBA00022857"/>
    </source>
</evidence>
<evidence type="ECO:0000256" key="5">
    <source>
        <dbReference type="ARBA" id="ARBA00023027"/>
    </source>
</evidence>
<organism evidence="8 9">
    <name type="scientific">Cognatilysobacter bugurensis</name>
    <dbReference type="NCBI Taxonomy" id="543356"/>
    <lineage>
        <taxon>Bacteria</taxon>
        <taxon>Pseudomonadati</taxon>
        <taxon>Pseudomonadota</taxon>
        <taxon>Gammaproteobacteria</taxon>
        <taxon>Lysobacterales</taxon>
        <taxon>Lysobacteraceae</taxon>
        <taxon>Cognatilysobacter</taxon>
    </lineage>
</organism>
<gene>
    <name evidence="8" type="ORF">GCM10007067_18800</name>
</gene>
<dbReference type="SUPFAM" id="SSF55469">
    <property type="entry name" value="FMN-dependent nitroreductase-like"/>
    <property type="match status" value="1"/>
</dbReference>
<feature type="domain" description="Nitroreductase" evidence="7">
    <location>
        <begin position="33"/>
        <end position="164"/>
    </location>
</feature>
<dbReference type="PANTHER" id="PTHR43543">
    <property type="entry name" value="MALONIC SEMIALDEHYDE REDUCTASE RUTE-RELATED"/>
    <property type="match status" value="1"/>
</dbReference>
<dbReference type="InterPro" id="IPR000415">
    <property type="entry name" value="Nitroreductase-like"/>
</dbReference>
<keyword evidence="2 6" id="KW-0288">FMN</keyword>
<name>A0A918SZI2_9GAMM</name>
<dbReference type="Proteomes" id="UP000646426">
    <property type="component" value="Unassembled WGS sequence"/>
</dbReference>
<evidence type="ECO:0000259" key="7">
    <source>
        <dbReference type="Pfam" id="PF00881"/>
    </source>
</evidence>
<reference evidence="8" key="2">
    <citation type="submission" date="2020-09" db="EMBL/GenBank/DDBJ databases">
        <authorList>
            <person name="Sun Q."/>
            <person name="Kim S."/>
        </authorList>
    </citation>
    <scope>NUCLEOTIDE SEQUENCE</scope>
    <source>
        <strain evidence="8">KCTC 23077</strain>
    </source>
</reference>
<dbReference type="NCBIfam" id="NF003768">
    <property type="entry name" value="PRK05365.1"/>
    <property type="match status" value="1"/>
</dbReference>
<dbReference type="HAMAP" id="MF_01204">
    <property type="entry name" value="Oxidoreductase_RutE_HadB"/>
    <property type="match status" value="1"/>
</dbReference>
<comment type="cofactor">
    <cofactor evidence="6">
        <name>FMN</name>
        <dbReference type="ChEBI" id="CHEBI:58210"/>
    </cofactor>
</comment>
<reference evidence="8" key="1">
    <citation type="journal article" date="2014" name="Int. J. Syst. Evol. Microbiol.">
        <title>Complete genome sequence of Corynebacterium casei LMG S-19264T (=DSM 44701T), isolated from a smear-ripened cheese.</title>
        <authorList>
            <consortium name="US DOE Joint Genome Institute (JGI-PGF)"/>
            <person name="Walter F."/>
            <person name="Albersmeier A."/>
            <person name="Kalinowski J."/>
            <person name="Ruckert C."/>
        </authorList>
    </citation>
    <scope>NUCLEOTIDE SEQUENCE</scope>
    <source>
        <strain evidence="8">KCTC 23077</strain>
    </source>
</reference>
<dbReference type="GO" id="GO:0016491">
    <property type="term" value="F:oxidoreductase activity"/>
    <property type="evidence" value="ECO:0007669"/>
    <property type="project" value="UniProtKB-UniRule"/>
</dbReference>
<evidence type="ECO:0000256" key="2">
    <source>
        <dbReference type="ARBA" id="ARBA00022643"/>
    </source>
</evidence>
<keyword evidence="9" id="KW-1185">Reference proteome</keyword>